<evidence type="ECO:0000259" key="1">
    <source>
        <dbReference type="Pfam" id="PF07991"/>
    </source>
</evidence>
<evidence type="ECO:0000313" key="3">
    <source>
        <dbReference type="Proteomes" id="UP000834106"/>
    </source>
</evidence>
<reference evidence="2" key="1">
    <citation type="submission" date="2023-05" db="EMBL/GenBank/DDBJ databases">
        <authorList>
            <person name="Huff M."/>
        </authorList>
    </citation>
    <scope>NUCLEOTIDE SEQUENCE</scope>
</reference>
<gene>
    <name evidence="2" type="ORF">FPE_LOCUS9226</name>
</gene>
<dbReference type="InterPro" id="IPR013116">
    <property type="entry name" value="KARI_N"/>
</dbReference>
<dbReference type="SUPFAM" id="SSF51735">
    <property type="entry name" value="NAD(P)-binding Rossmann-fold domains"/>
    <property type="match status" value="1"/>
</dbReference>
<dbReference type="PANTHER" id="PTHR21371:SF1">
    <property type="entry name" value="KETOL-ACID REDUCTOISOMERASE, MITOCHONDRIAL"/>
    <property type="match status" value="1"/>
</dbReference>
<accession>A0AAD1Z5C8</accession>
<dbReference type="EMBL" id="OU503040">
    <property type="protein sequence ID" value="CAI9761796.1"/>
    <property type="molecule type" value="Genomic_DNA"/>
</dbReference>
<dbReference type="Gene3D" id="3.40.50.720">
    <property type="entry name" value="NAD(P)-binding Rossmann-like Domain"/>
    <property type="match status" value="1"/>
</dbReference>
<name>A0AAD1Z5C8_9LAMI</name>
<dbReference type="GO" id="GO:0009507">
    <property type="term" value="C:chloroplast"/>
    <property type="evidence" value="ECO:0007669"/>
    <property type="project" value="TreeGrafter"/>
</dbReference>
<dbReference type="GO" id="GO:0004455">
    <property type="term" value="F:ketol-acid reductoisomerase activity"/>
    <property type="evidence" value="ECO:0007669"/>
    <property type="project" value="TreeGrafter"/>
</dbReference>
<proteinExistence type="predicted"/>
<organism evidence="2 3">
    <name type="scientific">Fraxinus pennsylvanica</name>
    <dbReference type="NCBI Taxonomy" id="56036"/>
    <lineage>
        <taxon>Eukaryota</taxon>
        <taxon>Viridiplantae</taxon>
        <taxon>Streptophyta</taxon>
        <taxon>Embryophyta</taxon>
        <taxon>Tracheophyta</taxon>
        <taxon>Spermatophyta</taxon>
        <taxon>Magnoliopsida</taxon>
        <taxon>eudicotyledons</taxon>
        <taxon>Gunneridae</taxon>
        <taxon>Pentapetalae</taxon>
        <taxon>asterids</taxon>
        <taxon>lamiids</taxon>
        <taxon>Lamiales</taxon>
        <taxon>Oleaceae</taxon>
        <taxon>Oleeae</taxon>
        <taxon>Fraxinus</taxon>
    </lineage>
</organism>
<dbReference type="AlphaFoldDB" id="A0AAD1Z5C8"/>
<dbReference type="GO" id="GO:0009099">
    <property type="term" value="P:L-valine biosynthetic process"/>
    <property type="evidence" value="ECO:0007669"/>
    <property type="project" value="TreeGrafter"/>
</dbReference>
<protein>
    <recommendedName>
        <fullName evidence="1">KARI N-terminal Rossmann domain-containing protein</fullName>
    </recommendedName>
</protein>
<dbReference type="Proteomes" id="UP000834106">
    <property type="component" value="Chromosome 5"/>
</dbReference>
<dbReference type="PANTHER" id="PTHR21371">
    <property type="entry name" value="KETOL-ACID REDUCTOISOMERASE, MITOCHONDRIAL"/>
    <property type="match status" value="1"/>
</dbReference>
<dbReference type="InterPro" id="IPR013023">
    <property type="entry name" value="KARI"/>
</dbReference>
<evidence type="ECO:0000313" key="2">
    <source>
        <dbReference type="EMBL" id="CAI9761796.1"/>
    </source>
</evidence>
<dbReference type="InterPro" id="IPR036291">
    <property type="entry name" value="NAD(P)-bd_dom_sf"/>
</dbReference>
<keyword evidence="3" id="KW-1185">Reference proteome</keyword>
<sequence>MLIKKAYISFDGRWFMDVFLVTDLDGNKLTDENVLNYIKQIGLRKGSHSFVEARATGFSEENGTLGNSFSNSDLVLLFISDAVQVSNCFVYLAMRALSLSIDFPKHISIIVVYPKGMGSSVRRLYEQGKEINGVGINSSFAVHQDVDDRATGVALGSPFTFATTSEQEYKRDIIIERGELEEKVNALQERPSGMSQGEEELLNAVVCRVAALEAELIATKKAYPYKRTKLENRNIDNNGDEIRRRHLREVLAVAMPIGVMLCTRFRFFLFCSTVARIIL</sequence>
<dbReference type="GO" id="GO:0005739">
    <property type="term" value="C:mitochondrion"/>
    <property type="evidence" value="ECO:0007669"/>
    <property type="project" value="TreeGrafter"/>
</dbReference>
<dbReference type="Pfam" id="PF07991">
    <property type="entry name" value="KARI_N"/>
    <property type="match status" value="1"/>
</dbReference>
<feature type="domain" description="KARI N-terminal Rossmann" evidence="1">
    <location>
        <begin position="41"/>
        <end position="155"/>
    </location>
</feature>
<dbReference type="GO" id="GO:0009097">
    <property type="term" value="P:isoleucine biosynthetic process"/>
    <property type="evidence" value="ECO:0007669"/>
    <property type="project" value="TreeGrafter"/>
</dbReference>